<dbReference type="EMBL" id="MLYV02000976">
    <property type="protein sequence ID" value="PSR74556.1"/>
    <property type="molecule type" value="Genomic_DNA"/>
</dbReference>
<dbReference type="Pfam" id="PF00004">
    <property type="entry name" value="AAA"/>
    <property type="match status" value="1"/>
</dbReference>
<organism evidence="3 4">
    <name type="scientific">Hermanssonia centrifuga</name>
    <dbReference type="NCBI Taxonomy" id="98765"/>
    <lineage>
        <taxon>Eukaryota</taxon>
        <taxon>Fungi</taxon>
        <taxon>Dikarya</taxon>
        <taxon>Basidiomycota</taxon>
        <taxon>Agaricomycotina</taxon>
        <taxon>Agaricomycetes</taxon>
        <taxon>Polyporales</taxon>
        <taxon>Meruliaceae</taxon>
        <taxon>Hermanssonia</taxon>
    </lineage>
</organism>
<sequence>MSYSDFAISIASQFDAPVSSPHLNLIKDLKAAHPDSQHVSILQYSESAFPLSGYLATLDTIPSIDHSETHAVVQYDPGEKIAFTQVVVGASRFTYDSTKFQAYKATWKLDHQIQAFYHLVFQGPDDSVGQKLASEVYIWANSLKEEIWVFEGGMWAKNKQLYKAIHSASWDDIVLKQTFVDGLRRDTQTFFSSKDIYLSLGITWKRGILLLGPPGNGKTESIKALLNESDCATLYVKSFVTRGGPEQGVRAIFDHARKHSPCILVLEDLDAMVTDEVRSFFLNELDGLAQNDGILTIATTNHPERIDDAILNRPSRFDVKYDFTLPDSELRKAFALKWIAKICSLGTETGISFEEPEEIASAVAEKTEGWSFAILKELFVSFLLRVAHDKALRNKGAEVPLEPAHVLLLKQVDQLAAQIIKSKDDVAEAKQPGVAHPSAYRSVRAVPAMFQMPVSMGGMSVHPGTNF</sequence>
<proteinExistence type="inferred from homology"/>
<dbReference type="GO" id="GO:0042254">
    <property type="term" value="P:ribosome biogenesis"/>
    <property type="evidence" value="ECO:0007669"/>
    <property type="project" value="TreeGrafter"/>
</dbReference>
<dbReference type="InterPro" id="IPR027417">
    <property type="entry name" value="P-loop_NTPase"/>
</dbReference>
<dbReference type="GO" id="GO:1990275">
    <property type="term" value="F:preribosome binding"/>
    <property type="evidence" value="ECO:0007669"/>
    <property type="project" value="TreeGrafter"/>
</dbReference>
<keyword evidence="1" id="KW-0547">Nucleotide-binding</keyword>
<gene>
    <name evidence="3" type="ORF">PHLCEN_2v9733</name>
</gene>
<dbReference type="InterPro" id="IPR003593">
    <property type="entry name" value="AAA+_ATPase"/>
</dbReference>
<dbReference type="Proteomes" id="UP000186601">
    <property type="component" value="Unassembled WGS sequence"/>
</dbReference>
<dbReference type="PANTHER" id="PTHR23077">
    <property type="entry name" value="AAA-FAMILY ATPASE"/>
    <property type="match status" value="1"/>
</dbReference>
<accession>A0A2R6NPW0</accession>
<feature type="domain" description="AAA+ ATPase" evidence="2">
    <location>
        <begin position="204"/>
        <end position="327"/>
    </location>
</feature>
<name>A0A2R6NPW0_9APHY</name>
<dbReference type="OrthoDB" id="2115716at2759"/>
<evidence type="ECO:0000259" key="2">
    <source>
        <dbReference type="SMART" id="SM00382"/>
    </source>
</evidence>
<reference evidence="3 4" key="1">
    <citation type="submission" date="2018-02" db="EMBL/GenBank/DDBJ databases">
        <title>Genome sequence of the basidiomycete white-rot fungus Phlebia centrifuga.</title>
        <authorList>
            <person name="Granchi Z."/>
            <person name="Peng M."/>
            <person name="de Vries R.P."/>
            <person name="Hilden K."/>
            <person name="Makela M.R."/>
            <person name="Grigoriev I."/>
            <person name="Riley R."/>
        </authorList>
    </citation>
    <scope>NUCLEOTIDE SEQUENCE [LARGE SCALE GENOMIC DNA]</scope>
    <source>
        <strain evidence="3 4">FBCC195</strain>
    </source>
</reference>
<keyword evidence="1" id="KW-0067">ATP-binding</keyword>
<dbReference type="SUPFAM" id="SSF52540">
    <property type="entry name" value="P-loop containing nucleoside triphosphate hydrolases"/>
    <property type="match status" value="1"/>
</dbReference>
<comment type="caution">
    <text evidence="3">The sequence shown here is derived from an EMBL/GenBank/DDBJ whole genome shotgun (WGS) entry which is preliminary data.</text>
</comment>
<protein>
    <recommendedName>
        <fullName evidence="2">AAA+ ATPase domain-containing protein</fullName>
    </recommendedName>
</protein>
<dbReference type="Gene3D" id="3.40.50.300">
    <property type="entry name" value="P-loop containing nucleotide triphosphate hydrolases"/>
    <property type="match status" value="1"/>
</dbReference>
<dbReference type="AlphaFoldDB" id="A0A2R6NPW0"/>
<dbReference type="GO" id="GO:0005634">
    <property type="term" value="C:nucleus"/>
    <property type="evidence" value="ECO:0007669"/>
    <property type="project" value="TreeGrafter"/>
</dbReference>
<dbReference type="PROSITE" id="PS00674">
    <property type="entry name" value="AAA"/>
    <property type="match status" value="1"/>
</dbReference>
<dbReference type="GO" id="GO:0005524">
    <property type="term" value="F:ATP binding"/>
    <property type="evidence" value="ECO:0007669"/>
    <property type="project" value="UniProtKB-KW"/>
</dbReference>
<dbReference type="STRING" id="98765.A0A2R6NPW0"/>
<evidence type="ECO:0000313" key="4">
    <source>
        <dbReference type="Proteomes" id="UP000186601"/>
    </source>
</evidence>
<comment type="similarity">
    <text evidence="1">Belongs to the AAA ATPase family.</text>
</comment>
<keyword evidence="4" id="KW-1185">Reference proteome</keyword>
<dbReference type="SMART" id="SM00382">
    <property type="entry name" value="AAA"/>
    <property type="match status" value="1"/>
</dbReference>
<dbReference type="CDD" id="cd19481">
    <property type="entry name" value="RecA-like_protease"/>
    <property type="match status" value="1"/>
</dbReference>
<dbReference type="GO" id="GO:0003723">
    <property type="term" value="F:RNA binding"/>
    <property type="evidence" value="ECO:0007669"/>
    <property type="project" value="TreeGrafter"/>
</dbReference>
<dbReference type="InterPro" id="IPR050168">
    <property type="entry name" value="AAA_ATPase_domain"/>
</dbReference>
<dbReference type="InterPro" id="IPR003960">
    <property type="entry name" value="ATPase_AAA_CS"/>
</dbReference>
<evidence type="ECO:0000256" key="1">
    <source>
        <dbReference type="RuleBase" id="RU003651"/>
    </source>
</evidence>
<dbReference type="InterPro" id="IPR003959">
    <property type="entry name" value="ATPase_AAA_core"/>
</dbReference>
<dbReference type="PANTHER" id="PTHR23077:SF132">
    <property type="entry name" value="ATP-DEPENDENT ZN PROTEASE"/>
    <property type="match status" value="1"/>
</dbReference>
<evidence type="ECO:0000313" key="3">
    <source>
        <dbReference type="EMBL" id="PSR74556.1"/>
    </source>
</evidence>
<dbReference type="GO" id="GO:0016887">
    <property type="term" value="F:ATP hydrolysis activity"/>
    <property type="evidence" value="ECO:0007669"/>
    <property type="project" value="InterPro"/>
</dbReference>